<dbReference type="OrthoDB" id="4494488at2759"/>
<dbReference type="eggNOG" id="ENOG502SN23">
    <property type="taxonomic scope" value="Eukaryota"/>
</dbReference>
<dbReference type="GeneID" id="9591141"/>
<evidence type="ECO:0008006" key="5">
    <source>
        <dbReference type="Google" id="ProtNLM"/>
    </source>
</evidence>
<dbReference type="SUPFAM" id="SSF58100">
    <property type="entry name" value="Bacterial hemolysins"/>
    <property type="match status" value="1"/>
</dbReference>
<dbReference type="EMBL" id="GL377309">
    <property type="protein sequence ID" value="EFI94418.1"/>
    <property type="molecule type" value="Genomic_DNA"/>
</dbReference>
<accession>D8QBU9</accession>
<dbReference type="OMA" id="MIALEAH"/>
<dbReference type="VEuPathDB" id="FungiDB:SCHCODRAFT_02634178"/>
<gene>
    <name evidence="3" type="ORF">SCHCODRAFT_257958</name>
</gene>
<reference evidence="3 4" key="1">
    <citation type="journal article" date="2010" name="Nat. Biotechnol.">
        <title>Genome sequence of the model mushroom Schizophyllum commune.</title>
        <authorList>
            <person name="Ohm R.A."/>
            <person name="de Jong J.F."/>
            <person name="Lugones L.G."/>
            <person name="Aerts A."/>
            <person name="Kothe E."/>
            <person name="Stajich J.E."/>
            <person name="de Vries R.P."/>
            <person name="Record E."/>
            <person name="Levasseur A."/>
            <person name="Baker S.E."/>
            <person name="Bartholomew K.A."/>
            <person name="Coutinho P.M."/>
            <person name="Erdmann S."/>
            <person name="Fowler T.J."/>
            <person name="Gathman A.C."/>
            <person name="Lombard V."/>
            <person name="Henrissat B."/>
            <person name="Knabe N."/>
            <person name="Kuees U."/>
            <person name="Lilly W.W."/>
            <person name="Lindquist E."/>
            <person name="Lucas S."/>
            <person name="Magnuson J.K."/>
            <person name="Piumi F."/>
            <person name="Raudaskoski M."/>
            <person name="Salamov A."/>
            <person name="Schmutz J."/>
            <person name="Schwarze F.W.M.R."/>
            <person name="vanKuyk P.A."/>
            <person name="Horton J.S."/>
            <person name="Grigoriev I.V."/>
            <person name="Woesten H.A.B."/>
        </authorList>
    </citation>
    <scope>NUCLEOTIDE SEQUENCE [LARGE SCALE GENOMIC DNA]</scope>
    <source>
        <strain evidence="4">H4-8 / FGSC 9210</strain>
    </source>
</reference>
<feature type="region of interest" description="Disordered" evidence="2">
    <location>
        <begin position="1"/>
        <end position="26"/>
    </location>
</feature>
<dbReference type="InterPro" id="IPR008414">
    <property type="entry name" value="HBL"/>
</dbReference>
<dbReference type="KEGG" id="scm:SCHCO_02634178"/>
<keyword evidence="1" id="KW-0175">Coiled coil</keyword>
<dbReference type="InParanoid" id="D8QBU9"/>
<keyword evidence="4" id="KW-1185">Reference proteome</keyword>
<feature type="coiled-coil region" evidence="1">
    <location>
        <begin position="211"/>
        <end position="242"/>
    </location>
</feature>
<dbReference type="Proteomes" id="UP000007431">
    <property type="component" value="Unassembled WGS sequence"/>
</dbReference>
<dbReference type="RefSeq" id="XP_003029321.1">
    <property type="nucleotide sequence ID" value="XM_003029275.1"/>
</dbReference>
<evidence type="ECO:0000313" key="4">
    <source>
        <dbReference type="Proteomes" id="UP000007431"/>
    </source>
</evidence>
<protein>
    <recommendedName>
        <fullName evidence="5">Pesticidal crystal protein cry6Aa</fullName>
    </recommendedName>
</protein>
<evidence type="ECO:0000256" key="1">
    <source>
        <dbReference type="SAM" id="Coils"/>
    </source>
</evidence>
<dbReference type="HOGENOM" id="CLU_054251_0_0_1"/>
<name>D8QBU9_SCHCM</name>
<dbReference type="CDD" id="cd22656">
    <property type="entry name" value="ClyA_Cry6Aa-like"/>
    <property type="match status" value="1"/>
</dbReference>
<organism evidence="4">
    <name type="scientific">Schizophyllum commune (strain H4-8 / FGSC 9210)</name>
    <name type="common">Split gill fungus</name>
    <dbReference type="NCBI Taxonomy" id="578458"/>
    <lineage>
        <taxon>Eukaryota</taxon>
        <taxon>Fungi</taxon>
        <taxon>Dikarya</taxon>
        <taxon>Basidiomycota</taxon>
        <taxon>Agaricomycotina</taxon>
        <taxon>Agaricomycetes</taxon>
        <taxon>Agaricomycetidae</taxon>
        <taxon>Agaricales</taxon>
        <taxon>Schizophyllaceae</taxon>
        <taxon>Schizophyllum</taxon>
    </lineage>
</organism>
<dbReference type="Gene3D" id="1.20.1170.10">
    <property type="match status" value="1"/>
</dbReference>
<sequence>MAMSMKPGYNVKSDAGSKGPTPQSTGTIDLTPMGLLNDANNYVLQQDSVYNLLKYAWTGVLLPTSVAEYWTRVPVSNDVKDQVSGLLKPLLESYARAKGHCTTFKQTTYPSIVGLASDVYDYAQDAGGKTQDSYYANIVSSIKTLATATSQEQKDNLVETIGSLVDMETQSIDQNIGNAQTAMQKLQEFGRQMKKDELVMRESENAIISKLKDIIGDADELQKKLERCREKLAAEEAELEHDKIVAATSLTYAWIPGVGTITATVVAALYGKEAKKMAERIDDLKKLIASTEEEENNRNRAGATRIIADLTAVDADLRNLHALTIPAAGCIEEVIKTWMTIADALVTLKDMASKDPSAAEAAVAKIDQSQLVEKWNALKVAANKYRQAAFVVEEPPKQTTLEELSKQLHGQAARAN</sequence>
<proteinExistence type="predicted"/>
<evidence type="ECO:0000256" key="2">
    <source>
        <dbReference type="SAM" id="MobiDB-lite"/>
    </source>
</evidence>
<dbReference type="GO" id="GO:0016020">
    <property type="term" value="C:membrane"/>
    <property type="evidence" value="ECO:0007669"/>
    <property type="project" value="InterPro"/>
</dbReference>
<dbReference type="Pfam" id="PF05791">
    <property type="entry name" value="Bacillus_HBL"/>
    <property type="match status" value="1"/>
</dbReference>
<evidence type="ECO:0000313" key="3">
    <source>
        <dbReference type="EMBL" id="EFI94418.1"/>
    </source>
</evidence>
<dbReference type="AlphaFoldDB" id="D8QBU9"/>